<gene>
    <name evidence="2" type="ORF">JFN90_02640</name>
</gene>
<organism evidence="2 3">
    <name type="scientific">Geomonas propionica</name>
    <dbReference type="NCBI Taxonomy" id="2798582"/>
    <lineage>
        <taxon>Bacteria</taxon>
        <taxon>Pseudomonadati</taxon>
        <taxon>Thermodesulfobacteriota</taxon>
        <taxon>Desulfuromonadia</taxon>
        <taxon>Geobacterales</taxon>
        <taxon>Geobacteraceae</taxon>
        <taxon>Geomonas</taxon>
    </lineage>
</organism>
<sequence>MENSPIFIIVFLVVATLVAIPLSKLISRGLLTSWRELAVAYPGKELELGIKKRFTSAMIVSSGLPLRFNNMLQLSASYEYLGLSTNFFSHPEVLITRSDIKCFNDKSAWLFTKVEICFHKSDLSVVFWGRGGRFVKEWWEQELAVHRSR</sequence>
<proteinExistence type="predicted"/>
<dbReference type="EMBL" id="JAEMHK010000002">
    <property type="protein sequence ID" value="MBJ6799030.1"/>
    <property type="molecule type" value="Genomic_DNA"/>
</dbReference>
<comment type="caution">
    <text evidence="2">The sequence shown here is derived from an EMBL/GenBank/DDBJ whole genome shotgun (WGS) entry which is preliminary data.</text>
</comment>
<keyword evidence="1" id="KW-0472">Membrane</keyword>
<keyword evidence="1" id="KW-0812">Transmembrane</keyword>
<dbReference type="Proteomes" id="UP000641025">
    <property type="component" value="Unassembled WGS sequence"/>
</dbReference>
<evidence type="ECO:0000256" key="1">
    <source>
        <dbReference type="SAM" id="Phobius"/>
    </source>
</evidence>
<evidence type="ECO:0000313" key="2">
    <source>
        <dbReference type="EMBL" id="MBJ6799030.1"/>
    </source>
</evidence>
<keyword evidence="3" id="KW-1185">Reference proteome</keyword>
<accession>A0ABS0YMC4</accession>
<protein>
    <recommendedName>
        <fullName evidence="4">GRAM domain-containing protein</fullName>
    </recommendedName>
</protein>
<reference evidence="2 3" key="1">
    <citation type="submission" date="2020-12" db="EMBL/GenBank/DDBJ databases">
        <title>Geomonas sp. Red259, isolated from paddy soil.</title>
        <authorList>
            <person name="Xu Z."/>
            <person name="Zhang Z."/>
            <person name="Masuda Y."/>
            <person name="Itoh H."/>
            <person name="Senoo K."/>
        </authorList>
    </citation>
    <scope>NUCLEOTIDE SEQUENCE [LARGE SCALE GENOMIC DNA]</scope>
    <source>
        <strain evidence="2 3">Red259</strain>
    </source>
</reference>
<evidence type="ECO:0000313" key="3">
    <source>
        <dbReference type="Proteomes" id="UP000641025"/>
    </source>
</evidence>
<name>A0ABS0YMC4_9BACT</name>
<feature type="transmembrane region" description="Helical" evidence="1">
    <location>
        <begin position="6"/>
        <end position="26"/>
    </location>
</feature>
<evidence type="ECO:0008006" key="4">
    <source>
        <dbReference type="Google" id="ProtNLM"/>
    </source>
</evidence>
<dbReference type="RefSeq" id="WP_199393559.1">
    <property type="nucleotide sequence ID" value="NZ_JAEMHK010000002.1"/>
</dbReference>
<keyword evidence="1" id="KW-1133">Transmembrane helix</keyword>